<reference evidence="1 2" key="1">
    <citation type="submission" date="2018-07" db="EMBL/GenBank/DDBJ databases">
        <title>Genome analysis of Larkinella rosea.</title>
        <authorList>
            <person name="Zhou Z."/>
            <person name="Wang G."/>
        </authorList>
    </citation>
    <scope>NUCLEOTIDE SEQUENCE [LARGE SCALE GENOMIC DNA]</scope>
    <source>
        <strain evidence="2">zzj9</strain>
    </source>
</reference>
<sequence length="278" mass="33572">MSTIITPEDPDWLVKLVQERYAFCNPDLAQAERIHHYEQDKRLSSKDTYFSQWEEWDFEWATFKDILGNEQFERYEANLKTRIRSYEESLVEDDNGKLGEIAYNQALLTNYEKILPDFFNPRSPLKLTGLFQEETKIDFLKAEYKRYLNEMKVRLLVEHFRFARTFMPNLLKITLLQHKLDYLWPDYFYFKHRMDEPTKATANYLKGKLFYINDKIYNLVQEKFDKLKSLNQENYNKYLGERPAVGSLTYGPSTPEDRREHLLMSLLLLDENKYGWRE</sequence>
<name>A0A368JXP9_9BACT</name>
<keyword evidence="2" id="KW-1185">Reference proteome</keyword>
<accession>A0A368JXP9</accession>
<protein>
    <submittedName>
        <fullName evidence="1">Uncharacterized protein</fullName>
    </submittedName>
</protein>
<comment type="caution">
    <text evidence="1">The sequence shown here is derived from an EMBL/GenBank/DDBJ whole genome shotgun (WGS) entry which is preliminary data.</text>
</comment>
<dbReference type="RefSeq" id="WP_114404905.1">
    <property type="nucleotide sequence ID" value="NZ_QOWE01000003.1"/>
</dbReference>
<evidence type="ECO:0000313" key="2">
    <source>
        <dbReference type="Proteomes" id="UP000253383"/>
    </source>
</evidence>
<evidence type="ECO:0000313" key="1">
    <source>
        <dbReference type="EMBL" id="RCR70991.1"/>
    </source>
</evidence>
<dbReference type="EMBL" id="QOWE01000003">
    <property type="protein sequence ID" value="RCR70991.1"/>
    <property type="molecule type" value="Genomic_DNA"/>
</dbReference>
<dbReference type="AlphaFoldDB" id="A0A368JXP9"/>
<organism evidence="1 2">
    <name type="scientific">Larkinella punicea</name>
    <dbReference type="NCBI Taxonomy" id="2315727"/>
    <lineage>
        <taxon>Bacteria</taxon>
        <taxon>Pseudomonadati</taxon>
        <taxon>Bacteroidota</taxon>
        <taxon>Cytophagia</taxon>
        <taxon>Cytophagales</taxon>
        <taxon>Spirosomataceae</taxon>
        <taxon>Larkinella</taxon>
    </lineage>
</organism>
<dbReference type="Proteomes" id="UP000253383">
    <property type="component" value="Unassembled WGS sequence"/>
</dbReference>
<dbReference type="OrthoDB" id="669883at2"/>
<proteinExistence type="predicted"/>
<gene>
    <name evidence="1" type="ORF">DUE52_05235</name>
</gene>